<dbReference type="Proteomes" id="UP000631114">
    <property type="component" value="Unassembled WGS sequence"/>
</dbReference>
<evidence type="ECO:0000313" key="2">
    <source>
        <dbReference type="Proteomes" id="UP000631114"/>
    </source>
</evidence>
<dbReference type="EMBL" id="JADFTS010000003">
    <property type="protein sequence ID" value="KAF9614416.1"/>
    <property type="molecule type" value="Genomic_DNA"/>
</dbReference>
<sequence>MQNVVVSIKSRWVAITDDEFFSSCNETESDYGDLLTEGENSQLEVALKIDSSESMPENGISVWDMDCAFILNKMQGTVYHCDAFIHISMDPWQFQYSNTISTIRVHGHHGCSRNYKFTNVDTSPLARKGGRRYYGGNPSVTEFLDKTCCNIFVLLYLSFLVPETFCSCLVRWSRQLEPPEENKFLGGTKKKPSCYRILRQDMLQYLRAALSELLSTRSVLFMSGQMVMQIACNFLKQNELDWPAVFLEYPLEVRTPSQAGAITRADDPTPYGKALMMIGRDPLPM</sequence>
<comment type="caution">
    <text evidence="1">The sequence shown here is derived from an EMBL/GenBank/DDBJ whole genome shotgun (WGS) entry which is preliminary data.</text>
</comment>
<name>A0A835IAT3_9MAGN</name>
<protein>
    <submittedName>
        <fullName evidence="1">Uncharacterized protein</fullName>
    </submittedName>
</protein>
<proteinExistence type="predicted"/>
<reference evidence="1 2" key="1">
    <citation type="submission" date="2020-10" db="EMBL/GenBank/DDBJ databases">
        <title>The Coptis chinensis genome and diversification of protoberbering-type alkaloids.</title>
        <authorList>
            <person name="Wang B."/>
            <person name="Shu S."/>
            <person name="Song C."/>
            <person name="Liu Y."/>
        </authorList>
    </citation>
    <scope>NUCLEOTIDE SEQUENCE [LARGE SCALE GENOMIC DNA]</scope>
    <source>
        <strain evidence="1">HL-2020</strain>
        <tissue evidence="1">Leaf</tissue>
    </source>
</reference>
<keyword evidence="2" id="KW-1185">Reference proteome</keyword>
<organism evidence="1 2">
    <name type="scientific">Coptis chinensis</name>
    <dbReference type="NCBI Taxonomy" id="261450"/>
    <lineage>
        <taxon>Eukaryota</taxon>
        <taxon>Viridiplantae</taxon>
        <taxon>Streptophyta</taxon>
        <taxon>Embryophyta</taxon>
        <taxon>Tracheophyta</taxon>
        <taxon>Spermatophyta</taxon>
        <taxon>Magnoliopsida</taxon>
        <taxon>Ranunculales</taxon>
        <taxon>Ranunculaceae</taxon>
        <taxon>Coptidoideae</taxon>
        <taxon>Coptis</taxon>
    </lineage>
</organism>
<dbReference type="AlphaFoldDB" id="A0A835IAT3"/>
<accession>A0A835IAT3</accession>
<evidence type="ECO:0000313" key="1">
    <source>
        <dbReference type="EMBL" id="KAF9614416.1"/>
    </source>
</evidence>
<gene>
    <name evidence="1" type="ORF">IFM89_018561</name>
</gene>